<feature type="non-terminal residue" evidence="2">
    <location>
        <position position="187"/>
    </location>
</feature>
<reference evidence="2" key="2">
    <citation type="submission" date="2021-08" db="EMBL/GenBank/DDBJ databases">
        <authorList>
            <person name="Gostincar C."/>
            <person name="Sun X."/>
            <person name="Song Z."/>
            <person name="Gunde-Cimerman N."/>
        </authorList>
    </citation>
    <scope>NUCLEOTIDE SEQUENCE</scope>
    <source>
        <strain evidence="2">EXF-8016</strain>
    </source>
</reference>
<comment type="caution">
    <text evidence="2">The sequence shown here is derived from an EMBL/GenBank/DDBJ whole genome shotgun (WGS) entry which is preliminary data.</text>
</comment>
<dbReference type="InterPro" id="IPR049509">
    <property type="entry name" value="DyP_N"/>
</dbReference>
<dbReference type="SUPFAM" id="SSF54909">
    <property type="entry name" value="Dimeric alpha+beta barrel"/>
    <property type="match status" value="1"/>
</dbReference>
<accession>A0A9P8GFF3</accession>
<gene>
    <name evidence="2" type="ORF">KCV03_g5262</name>
</gene>
<evidence type="ECO:0000259" key="1">
    <source>
        <dbReference type="Pfam" id="PF21105"/>
    </source>
</evidence>
<evidence type="ECO:0000313" key="2">
    <source>
        <dbReference type="EMBL" id="KAH0221062.1"/>
    </source>
</evidence>
<dbReference type="AlphaFoldDB" id="A0A9P8GFF3"/>
<feature type="domain" description="DyP dimeric alpha+beta barrel" evidence="1">
    <location>
        <begin position="2"/>
        <end position="90"/>
    </location>
</feature>
<reference evidence="2" key="1">
    <citation type="journal article" date="2021" name="J Fungi (Basel)">
        <title>Virulence traits and population genomics of the black yeast Aureobasidium melanogenum.</title>
        <authorList>
            <person name="Cernosa A."/>
            <person name="Sun X."/>
            <person name="Gostincar C."/>
            <person name="Fang C."/>
            <person name="Gunde-Cimerman N."/>
            <person name="Song Z."/>
        </authorList>
    </citation>
    <scope>NUCLEOTIDE SEQUENCE</scope>
    <source>
        <strain evidence="2">EXF-8016</strain>
    </source>
</reference>
<dbReference type="OrthoDB" id="3207336at2759"/>
<organism evidence="2 3">
    <name type="scientific">Aureobasidium melanogenum</name>
    <name type="common">Aureobasidium pullulans var. melanogenum</name>
    <dbReference type="NCBI Taxonomy" id="46634"/>
    <lineage>
        <taxon>Eukaryota</taxon>
        <taxon>Fungi</taxon>
        <taxon>Dikarya</taxon>
        <taxon>Ascomycota</taxon>
        <taxon>Pezizomycotina</taxon>
        <taxon>Dothideomycetes</taxon>
        <taxon>Dothideomycetidae</taxon>
        <taxon>Dothideales</taxon>
        <taxon>Saccotheciaceae</taxon>
        <taxon>Aureobasidium</taxon>
    </lineage>
</organism>
<protein>
    <recommendedName>
        <fullName evidence="1">DyP dimeric alpha+beta barrel domain-containing protein</fullName>
    </recommendedName>
</protein>
<evidence type="ECO:0000313" key="3">
    <source>
        <dbReference type="Proteomes" id="UP000767238"/>
    </source>
</evidence>
<dbReference type="Pfam" id="PF21105">
    <property type="entry name" value="DyP_N"/>
    <property type="match status" value="1"/>
</dbReference>
<dbReference type="InterPro" id="IPR011008">
    <property type="entry name" value="Dimeric_a/b-barrel"/>
</dbReference>
<dbReference type="EMBL" id="JAHFYH010000034">
    <property type="protein sequence ID" value="KAH0221062.1"/>
    <property type="molecule type" value="Genomic_DNA"/>
</dbReference>
<sequence length="187" mass="20330">MTEDIGDAVFTAGMLADAQNLGDTGSTSASRFEPYRIPEFKKQMDGMILVAGDGHRTVDQQIQHINTIFSVGGSSASIDMVLKLSGDVRPGAESGREQYPSPRRNKIFVANMTLSFGFNDGISQPAETKAKSPKTPSDSFKLGKLKYVSGRLVTAAAPYHILDWALVTFSNRRDADTLVVETILRKT</sequence>
<dbReference type="Proteomes" id="UP000767238">
    <property type="component" value="Unassembled WGS sequence"/>
</dbReference>
<name>A0A9P8GFF3_AURME</name>
<proteinExistence type="predicted"/>